<dbReference type="PANTHER" id="PTHR10009">
    <property type="entry name" value="PROTEIN YELLOW-RELATED"/>
    <property type="match status" value="1"/>
</dbReference>
<accession>A0AAD6HB02</accession>
<dbReference type="GO" id="GO:0005576">
    <property type="term" value="C:extracellular region"/>
    <property type="evidence" value="ECO:0007669"/>
    <property type="project" value="UniProtKB-SubCell"/>
</dbReference>
<dbReference type="SUPFAM" id="SSF101898">
    <property type="entry name" value="NHL repeat"/>
    <property type="match status" value="1"/>
</dbReference>
<comment type="subcellular location">
    <subcellularLocation>
        <location evidence="1">Secreted</location>
    </subcellularLocation>
</comment>
<comment type="similarity">
    <text evidence="2">Belongs to the major royal jelly protein family.</text>
</comment>
<proteinExistence type="inferred from homology"/>
<comment type="caution">
    <text evidence="5">The sequence shown here is derived from an EMBL/GenBank/DDBJ whole genome shotgun (WGS) entry which is preliminary data.</text>
</comment>
<evidence type="ECO:0000256" key="4">
    <source>
        <dbReference type="SAM" id="SignalP"/>
    </source>
</evidence>
<evidence type="ECO:0000256" key="3">
    <source>
        <dbReference type="ARBA" id="ARBA00022525"/>
    </source>
</evidence>
<sequence length="340" mass="36928">MISSLFYLSILALHLAKPTCALDPQVKLAFTIDRPSQGFSITADGKSIFLQLANFDDSTGPGLMERQANGSLTAYPNQAWNSWTEGDDPTTAFLSVAAQRIGPDGQLWLIDNGYGSDGVIPEGAKVVTFNLTTNQRTRTYPFGNLTHTASLLDDIRFNGNEAYSTDAGVGSIIALDLVTGHGRRLLQNAPATVGYMPTSGEGYLMRNLTNEFNFIHADQLEVSPDGKWLHFQTTAGGMSRIATKYLHSALHNDSITDADLALKVKPFAATSCTGSTATDSEGVILVWVDGMWLDGQKRLWLPAAQFNRAPEWHNGTNEIQKPIHIYTIDVENGPAAIDHA</sequence>
<keyword evidence="4" id="KW-0732">Signal</keyword>
<keyword evidence="3" id="KW-0964">Secreted</keyword>
<dbReference type="InterPro" id="IPR017996">
    <property type="entry name" value="MRJP/yellow-related"/>
</dbReference>
<dbReference type="Gene3D" id="2.120.10.30">
    <property type="entry name" value="TolB, C-terminal domain"/>
    <property type="match status" value="2"/>
</dbReference>
<evidence type="ECO:0000313" key="6">
    <source>
        <dbReference type="Proteomes" id="UP001215712"/>
    </source>
</evidence>
<feature type="signal peptide" evidence="4">
    <location>
        <begin position="1"/>
        <end position="21"/>
    </location>
</feature>
<keyword evidence="6" id="KW-1185">Reference proteome</keyword>
<evidence type="ECO:0000313" key="5">
    <source>
        <dbReference type="EMBL" id="KAJ5703680.1"/>
    </source>
</evidence>
<organism evidence="5 6">
    <name type="scientific">Penicillium malachiteum</name>
    <dbReference type="NCBI Taxonomy" id="1324776"/>
    <lineage>
        <taxon>Eukaryota</taxon>
        <taxon>Fungi</taxon>
        <taxon>Dikarya</taxon>
        <taxon>Ascomycota</taxon>
        <taxon>Pezizomycotina</taxon>
        <taxon>Eurotiomycetes</taxon>
        <taxon>Eurotiomycetidae</taxon>
        <taxon>Eurotiales</taxon>
        <taxon>Aspergillaceae</taxon>
        <taxon>Penicillium</taxon>
    </lineage>
</organism>
<dbReference type="InterPro" id="IPR011042">
    <property type="entry name" value="6-blade_b-propeller_TolB-like"/>
</dbReference>
<protein>
    <submittedName>
        <fullName evidence="5">Major royal jelly protein</fullName>
    </submittedName>
</protein>
<dbReference type="Proteomes" id="UP001215712">
    <property type="component" value="Unassembled WGS sequence"/>
</dbReference>
<gene>
    <name evidence="5" type="ORF">N7493_011605</name>
</gene>
<reference evidence="5" key="1">
    <citation type="journal article" date="2023" name="IMA Fungus">
        <title>Comparative genomic study of the Penicillium genus elucidates a diverse pangenome and 15 lateral gene transfer events.</title>
        <authorList>
            <person name="Petersen C."/>
            <person name="Sorensen T."/>
            <person name="Nielsen M.R."/>
            <person name="Sondergaard T.E."/>
            <person name="Sorensen J.L."/>
            <person name="Fitzpatrick D.A."/>
            <person name="Frisvad J.C."/>
            <person name="Nielsen K.L."/>
        </authorList>
    </citation>
    <scope>NUCLEOTIDE SEQUENCE</scope>
    <source>
        <strain evidence="5">IBT 17514</strain>
    </source>
</reference>
<evidence type="ECO:0000256" key="1">
    <source>
        <dbReference type="ARBA" id="ARBA00004613"/>
    </source>
</evidence>
<name>A0AAD6HB02_9EURO</name>
<dbReference type="EMBL" id="JAQJAN010000021">
    <property type="protein sequence ID" value="KAJ5703680.1"/>
    <property type="molecule type" value="Genomic_DNA"/>
</dbReference>
<evidence type="ECO:0000256" key="2">
    <source>
        <dbReference type="ARBA" id="ARBA00009127"/>
    </source>
</evidence>
<dbReference type="AlphaFoldDB" id="A0AAD6HB02"/>
<dbReference type="PANTHER" id="PTHR10009:SF18">
    <property type="entry name" value="PROTEIN YELLOW-LIKE PROTEIN"/>
    <property type="match status" value="1"/>
</dbReference>
<reference evidence="5" key="2">
    <citation type="submission" date="2023-01" db="EMBL/GenBank/DDBJ databases">
        <authorList>
            <person name="Petersen C."/>
        </authorList>
    </citation>
    <scope>NUCLEOTIDE SEQUENCE</scope>
    <source>
        <strain evidence="5">IBT 17514</strain>
    </source>
</reference>
<feature type="chain" id="PRO_5041970746" evidence="4">
    <location>
        <begin position="22"/>
        <end position="340"/>
    </location>
</feature>